<evidence type="ECO:0000256" key="2">
    <source>
        <dbReference type="ARBA" id="ARBA00009320"/>
    </source>
</evidence>
<dbReference type="RefSeq" id="WP_379746340.1">
    <property type="nucleotide sequence ID" value="NZ_JBHTCP010000004.1"/>
</dbReference>
<keyword evidence="14" id="KW-1185">Reference proteome</keyword>
<comment type="function">
    <text evidence="12">Acts on the D-isomers of alanine, leucine, aspartate, glutamate, aminobutyrate, norvaline and asparagine. The enzyme transfers an amino group from a substrate D-amino acid to the pyridoxal phosphate cofactor to form pyridoxamine and an alpha-keto acid in the first half-reaction.</text>
</comment>
<dbReference type="PROSITE" id="PS00770">
    <property type="entry name" value="AA_TRANSFER_CLASS_4"/>
    <property type="match status" value="1"/>
</dbReference>
<dbReference type="CDD" id="cd01558">
    <property type="entry name" value="D-AAT_like"/>
    <property type="match status" value="1"/>
</dbReference>
<evidence type="ECO:0000313" key="13">
    <source>
        <dbReference type="EMBL" id="MFC7370650.1"/>
    </source>
</evidence>
<evidence type="ECO:0000256" key="11">
    <source>
        <dbReference type="RuleBase" id="RU004516"/>
    </source>
</evidence>
<dbReference type="PANTHER" id="PTHR42743">
    <property type="entry name" value="AMINO-ACID AMINOTRANSFERASE"/>
    <property type="match status" value="1"/>
</dbReference>
<dbReference type="EC" id="2.6.1.21" evidence="4 12"/>
<dbReference type="PANTHER" id="PTHR42743:SF10">
    <property type="entry name" value="D-ALANINE AMINOTRANSFERASE"/>
    <property type="match status" value="1"/>
</dbReference>
<evidence type="ECO:0000256" key="4">
    <source>
        <dbReference type="ARBA" id="ARBA00012874"/>
    </source>
</evidence>
<evidence type="ECO:0000256" key="12">
    <source>
        <dbReference type="RuleBase" id="RU004520"/>
    </source>
</evidence>
<dbReference type="Gene3D" id="3.20.10.10">
    <property type="entry name" value="D-amino Acid Aminotransferase, subunit A, domain 2"/>
    <property type="match status" value="1"/>
</dbReference>
<organism evidence="13 14">
    <name type="scientific">Fictibacillus iocasae</name>
    <dbReference type="NCBI Taxonomy" id="2715437"/>
    <lineage>
        <taxon>Bacteria</taxon>
        <taxon>Bacillati</taxon>
        <taxon>Bacillota</taxon>
        <taxon>Bacilli</taxon>
        <taxon>Bacillales</taxon>
        <taxon>Fictibacillaceae</taxon>
        <taxon>Fictibacillus</taxon>
    </lineage>
</organism>
<dbReference type="EMBL" id="JBHTCP010000004">
    <property type="protein sequence ID" value="MFC7370650.1"/>
    <property type="molecule type" value="Genomic_DNA"/>
</dbReference>
<evidence type="ECO:0000256" key="5">
    <source>
        <dbReference type="ARBA" id="ARBA00021779"/>
    </source>
</evidence>
<evidence type="ECO:0000256" key="1">
    <source>
        <dbReference type="ARBA" id="ARBA00001933"/>
    </source>
</evidence>
<comment type="caution">
    <text evidence="13">The sequence shown here is derived from an EMBL/GenBank/DDBJ whole genome shotgun (WGS) entry which is preliminary data.</text>
</comment>
<dbReference type="InterPro" id="IPR001544">
    <property type="entry name" value="Aminotrans_IV"/>
</dbReference>
<keyword evidence="7 13" id="KW-0808">Transferase</keyword>
<accession>A0ABW2NMK6</accession>
<comment type="similarity">
    <text evidence="2 10">Belongs to the class-IV pyridoxal-phosphate-dependent aminotransferase family.</text>
</comment>
<dbReference type="InterPro" id="IPR050571">
    <property type="entry name" value="Class-IV_PLP-Dep_Aminotrnsfr"/>
</dbReference>
<evidence type="ECO:0000313" key="14">
    <source>
        <dbReference type="Proteomes" id="UP001596549"/>
    </source>
</evidence>
<dbReference type="InterPro" id="IPR005784">
    <property type="entry name" value="D_amino_transT"/>
</dbReference>
<dbReference type="GO" id="GO:0047810">
    <property type="term" value="F:D-alanine-2-oxoglutarate aminotransferase activity"/>
    <property type="evidence" value="ECO:0007669"/>
    <property type="project" value="UniProtKB-EC"/>
</dbReference>
<evidence type="ECO:0000256" key="8">
    <source>
        <dbReference type="ARBA" id="ARBA00022898"/>
    </source>
</evidence>
<dbReference type="Pfam" id="PF01063">
    <property type="entry name" value="Aminotran_4"/>
    <property type="match status" value="1"/>
</dbReference>
<proteinExistence type="inferred from homology"/>
<evidence type="ECO:0000256" key="6">
    <source>
        <dbReference type="ARBA" id="ARBA00022576"/>
    </source>
</evidence>
<dbReference type="InterPro" id="IPR043131">
    <property type="entry name" value="BCAT-like_N"/>
</dbReference>
<dbReference type="Gene3D" id="3.30.470.10">
    <property type="match status" value="1"/>
</dbReference>
<sequence length="287" mass="32618">MSEEFVLYHDQYVKKQDAVIDMEDRGYNFGDGIYEVVFVYGGKPFAMKEHFERFISSASKLEMQLPFDAARFVELTEGLIQKNDLKDGMVYVQMTRGASPRNHLYERDMKCLVTGFTRHMKPPEDLHKAGIRVYLTDDIRWLRCDIKSLNLLGNTMAKRLAADHNCHEAIQHRDGTVTEGSSSNLFIVKDGILKTHPANNLILNGITRQVIMKIADEQGITVEEAPFTIDELSDAHEVFISSTTMEVTPVIQIAGQLDAHYEIGDVTRTLQNRLKKKIHGSAHIESF</sequence>
<reference evidence="14" key="1">
    <citation type="journal article" date="2019" name="Int. J. Syst. Evol. Microbiol.">
        <title>The Global Catalogue of Microorganisms (GCM) 10K type strain sequencing project: providing services to taxonomists for standard genome sequencing and annotation.</title>
        <authorList>
            <consortium name="The Broad Institute Genomics Platform"/>
            <consortium name="The Broad Institute Genome Sequencing Center for Infectious Disease"/>
            <person name="Wu L."/>
            <person name="Ma J."/>
        </authorList>
    </citation>
    <scope>NUCLEOTIDE SEQUENCE [LARGE SCALE GENOMIC DNA]</scope>
    <source>
        <strain evidence="14">NBRC 106396</strain>
    </source>
</reference>
<gene>
    <name evidence="13" type="primary">dat</name>
    <name evidence="13" type="ORF">ACFQPF_03055</name>
</gene>
<comment type="subunit">
    <text evidence="3">Homodimer.</text>
</comment>
<keyword evidence="6 13" id="KW-0032">Aminotransferase</keyword>
<name>A0ABW2NMK6_9BACL</name>
<comment type="cofactor">
    <cofactor evidence="1 11">
        <name>pyridoxal 5'-phosphate</name>
        <dbReference type="ChEBI" id="CHEBI:597326"/>
    </cofactor>
</comment>
<protein>
    <recommendedName>
        <fullName evidence="5 12">D-alanine aminotransferase</fullName>
        <ecNumber evidence="4 12">2.6.1.21</ecNumber>
    </recommendedName>
</protein>
<keyword evidence="8 11" id="KW-0663">Pyridoxal phosphate</keyword>
<dbReference type="SUPFAM" id="SSF56752">
    <property type="entry name" value="D-aminoacid aminotransferase-like PLP-dependent enzymes"/>
    <property type="match status" value="1"/>
</dbReference>
<dbReference type="Proteomes" id="UP001596549">
    <property type="component" value="Unassembled WGS sequence"/>
</dbReference>
<evidence type="ECO:0000256" key="10">
    <source>
        <dbReference type="RuleBase" id="RU004106"/>
    </source>
</evidence>
<dbReference type="InterPro" id="IPR036038">
    <property type="entry name" value="Aminotransferase-like"/>
</dbReference>
<evidence type="ECO:0000256" key="9">
    <source>
        <dbReference type="ARBA" id="ARBA00047911"/>
    </source>
</evidence>
<dbReference type="NCBIfam" id="TIGR01121">
    <property type="entry name" value="D_amino_aminoT"/>
    <property type="match status" value="1"/>
</dbReference>
<evidence type="ECO:0000256" key="7">
    <source>
        <dbReference type="ARBA" id="ARBA00022679"/>
    </source>
</evidence>
<comment type="catalytic activity">
    <reaction evidence="9 12">
        <text>D-alanine + 2-oxoglutarate = D-glutamate + pyruvate</text>
        <dbReference type="Rhea" id="RHEA:15869"/>
        <dbReference type="ChEBI" id="CHEBI:15361"/>
        <dbReference type="ChEBI" id="CHEBI:16810"/>
        <dbReference type="ChEBI" id="CHEBI:29986"/>
        <dbReference type="ChEBI" id="CHEBI:57416"/>
        <dbReference type="EC" id="2.6.1.21"/>
    </reaction>
</comment>
<dbReference type="InterPro" id="IPR043132">
    <property type="entry name" value="BCAT-like_C"/>
</dbReference>
<evidence type="ECO:0000256" key="3">
    <source>
        <dbReference type="ARBA" id="ARBA00011738"/>
    </source>
</evidence>
<dbReference type="InterPro" id="IPR018300">
    <property type="entry name" value="Aminotrans_IV_CS"/>
</dbReference>